<dbReference type="AlphaFoldDB" id="A0A7W1WSA1"/>
<proteinExistence type="predicted"/>
<keyword evidence="1" id="KW-1133">Transmembrane helix</keyword>
<evidence type="ECO:0000313" key="3">
    <source>
        <dbReference type="Proteomes" id="UP000535491"/>
    </source>
</evidence>
<organism evidence="2 3">
    <name type="scientific">Paenactinomyces guangxiensis</name>
    <dbReference type="NCBI Taxonomy" id="1490290"/>
    <lineage>
        <taxon>Bacteria</taxon>
        <taxon>Bacillati</taxon>
        <taxon>Bacillota</taxon>
        <taxon>Bacilli</taxon>
        <taxon>Bacillales</taxon>
        <taxon>Thermoactinomycetaceae</taxon>
        <taxon>Paenactinomyces</taxon>
    </lineage>
</organism>
<comment type="caution">
    <text evidence="2">The sequence shown here is derived from an EMBL/GenBank/DDBJ whole genome shotgun (WGS) entry which is preliminary data.</text>
</comment>
<dbReference type="RefSeq" id="WP_181752384.1">
    <property type="nucleotide sequence ID" value="NZ_JACEIQ010000012.1"/>
</dbReference>
<keyword evidence="1" id="KW-0472">Membrane</keyword>
<keyword evidence="1" id="KW-0812">Transmembrane</keyword>
<dbReference type="Proteomes" id="UP000535491">
    <property type="component" value="Unassembled WGS sequence"/>
</dbReference>
<reference evidence="2 3" key="1">
    <citation type="submission" date="2020-07" db="EMBL/GenBank/DDBJ databases">
        <authorList>
            <person name="Feng H."/>
        </authorList>
    </citation>
    <scope>NUCLEOTIDE SEQUENCE [LARGE SCALE GENOMIC DNA]</scope>
    <source>
        <strain evidence="3">s-10</strain>
    </source>
</reference>
<protein>
    <submittedName>
        <fullName evidence="2">Uncharacterized protein</fullName>
    </submittedName>
</protein>
<dbReference type="EMBL" id="JACEIQ010000012">
    <property type="protein sequence ID" value="MBA4495144.1"/>
    <property type="molecule type" value="Genomic_DNA"/>
</dbReference>
<gene>
    <name evidence="2" type="ORF">H1191_12585</name>
</gene>
<evidence type="ECO:0000256" key="1">
    <source>
        <dbReference type="SAM" id="Phobius"/>
    </source>
</evidence>
<accession>A0A7W1WSA1</accession>
<evidence type="ECO:0000313" key="2">
    <source>
        <dbReference type="EMBL" id="MBA4495144.1"/>
    </source>
</evidence>
<sequence length="176" mass="20234">MKAQANVTVISLFVTLFVLFGSFFGYQWWFVKKPLESVIKSSPHVTLKQMKVQPAEVKIVLKADPEFKLVSDYDPLRKKLKQISGNRNLELQVMDDPGPELKNAWNEMVFGVEEGIAGKQYTKIPQTVAKVAKDRQIGYKTKMDDDFIYIELYKKDRFMYQVLPLHKIEGGVKTNG</sequence>
<name>A0A7W1WSA1_9BACL</name>
<feature type="transmembrane region" description="Helical" evidence="1">
    <location>
        <begin position="7"/>
        <end position="29"/>
    </location>
</feature>
<keyword evidence="3" id="KW-1185">Reference proteome</keyword>